<dbReference type="Pfam" id="PF01094">
    <property type="entry name" value="ANF_receptor"/>
    <property type="match status" value="1"/>
</dbReference>
<evidence type="ECO:0000313" key="8">
    <source>
        <dbReference type="RefSeq" id="XP_071912104.1"/>
    </source>
</evidence>
<dbReference type="InterPro" id="IPR028082">
    <property type="entry name" value="Peripla_BP_I"/>
</dbReference>
<dbReference type="RefSeq" id="XP_071912104.1">
    <property type="nucleotide sequence ID" value="XM_072056003.1"/>
</dbReference>
<evidence type="ECO:0000259" key="6">
    <source>
        <dbReference type="Pfam" id="PF01094"/>
    </source>
</evidence>
<dbReference type="GeneID" id="140009724"/>
<dbReference type="InterPro" id="IPR015683">
    <property type="entry name" value="Ionotropic_Glu_rcpt"/>
</dbReference>
<dbReference type="Proteomes" id="UP001652660">
    <property type="component" value="Chromosome 6e"/>
</dbReference>
<dbReference type="PANTHER" id="PTHR34836:SF7">
    <property type="entry name" value="RECEPTOR LIGAND BINDING REGION DOMAIN-CONTAINING PROTEIN"/>
    <property type="match status" value="1"/>
</dbReference>
<dbReference type="Gene3D" id="3.40.50.2300">
    <property type="match status" value="1"/>
</dbReference>
<proteinExistence type="predicted"/>
<comment type="subcellular location">
    <subcellularLocation>
        <location evidence="1">Membrane</location>
    </subcellularLocation>
</comment>
<keyword evidence="4" id="KW-0472">Membrane</keyword>
<sequence>MAIKSLLLFALVFLLSLTSLVDSSNDTDETGLSSTYSSIRIGVVLDLDSPMGAMLDLCLSMAHSDFYSVHSNYQTRLSLHRKNAKGEFGVASAGGTSSFSLNFELLPAVESFRTQLMDVMSQIGLFSSKTGDEVQKQKIGKQTKNIRVLELLKNEEVHGVLVPESLTESAFVVELGARAHVPVISFTAEGQGFSHTKSSYFVRMSPDDLYQVKGLAAICQQFGWHNIVVIYEDNRHGNVFMSKLNKEFQEVDIRVGYSSAVSTSADDVYITKELKKLMAMQTRVFLVHMNTLLGYRLFNLARKAGMMTEGYAWLITDSFSNFLNSEDSSSLEGVLGIRHCVPKSKKLKDFQERWTKNALLMKPEIPVTDLNIYGLWAYDTV</sequence>
<accession>A0ABM4UXU2</accession>
<evidence type="ECO:0000256" key="3">
    <source>
        <dbReference type="ARBA" id="ARBA00022989"/>
    </source>
</evidence>
<evidence type="ECO:0000256" key="1">
    <source>
        <dbReference type="ARBA" id="ARBA00004370"/>
    </source>
</evidence>
<keyword evidence="5" id="KW-0732">Signal</keyword>
<evidence type="ECO:0000256" key="2">
    <source>
        <dbReference type="ARBA" id="ARBA00022692"/>
    </source>
</evidence>
<name>A0ABM4UXU2_COFAR</name>
<dbReference type="InterPro" id="IPR001828">
    <property type="entry name" value="ANF_lig-bd_rcpt"/>
</dbReference>
<organism evidence="7 8">
    <name type="scientific">Coffea arabica</name>
    <name type="common">Arabian coffee</name>
    <dbReference type="NCBI Taxonomy" id="13443"/>
    <lineage>
        <taxon>Eukaryota</taxon>
        <taxon>Viridiplantae</taxon>
        <taxon>Streptophyta</taxon>
        <taxon>Embryophyta</taxon>
        <taxon>Tracheophyta</taxon>
        <taxon>Spermatophyta</taxon>
        <taxon>Magnoliopsida</taxon>
        <taxon>eudicotyledons</taxon>
        <taxon>Gunneridae</taxon>
        <taxon>Pentapetalae</taxon>
        <taxon>asterids</taxon>
        <taxon>lamiids</taxon>
        <taxon>Gentianales</taxon>
        <taxon>Rubiaceae</taxon>
        <taxon>Ixoroideae</taxon>
        <taxon>Gardenieae complex</taxon>
        <taxon>Bertiereae - Coffeeae clade</taxon>
        <taxon>Coffeeae</taxon>
        <taxon>Coffea</taxon>
    </lineage>
</organism>
<protein>
    <submittedName>
        <fullName evidence="8">Glutamate receptor 2.8-like</fullName>
    </submittedName>
</protein>
<dbReference type="SUPFAM" id="SSF53822">
    <property type="entry name" value="Periplasmic binding protein-like I"/>
    <property type="match status" value="1"/>
</dbReference>
<feature type="signal peptide" evidence="5">
    <location>
        <begin position="1"/>
        <end position="23"/>
    </location>
</feature>
<gene>
    <name evidence="8" type="primary">LOC140009724</name>
</gene>
<feature type="domain" description="Receptor ligand binding region" evidence="6">
    <location>
        <begin position="148"/>
        <end position="381"/>
    </location>
</feature>
<evidence type="ECO:0000256" key="5">
    <source>
        <dbReference type="SAM" id="SignalP"/>
    </source>
</evidence>
<feature type="chain" id="PRO_5045547028" evidence="5">
    <location>
        <begin position="24"/>
        <end position="381"/>
    </location>
</feature>
<dbReference type="PANTHER" id="PTHR34836">
    <property type="entry name" value="OS06G0188250 PROTEIN"/>
    <property type="match status" value="1"/>
</dbReference>
<reference evidence="8" key="1">
    <citation type="submission" date="2025-08" db="UniProtKB">
        <authorList>
            <consortium name="RefSeq"/>
        </authorList>
    </citation>
    <scope>IDENTIFICATION</scope>
    <source>
        <tissue evidence="8">Leaves</tissue>
    </source>
</reference>
<evidence type="ECO:0000256" key="4">
    <source>
        <dbReference type="ARBA" id="ARBA00023136"/>
    </source>
</evidence>
<keyword evidence="3" id="KW-1133">Transmembrane helix</keyword>
<keyword evidence="2" id="KW-0812">Transmembrane</keyword>
<keyword evidence="7" id="KW-1185">Reference proteome</keyword>
<evidence type="ECO:0000313" key="7">
    <source>
        <dbReference type="Proteomes" id="UP001652660"/>
    </source>
</evidence>